<comment type="similarity">
    <text evidence="2">Belongs to the protein-tyrosine phosphatase family. Non-receptor class dual specificity subfamily.</text>
</comment>
<evidence type="ECO:0000256" key="6">
    <source>
        <dbReference type="ARBA" id="ARBA00023242"/>
    </source>
</evidence>
<evidence type="ECO:0000256" key="12">
    <source>
        <dbReference type="SAM" id="MobiDB-lite"/>
    </source>
</evidence>
<dbReference type="InterPro" id="IPR000340">
    <property type="entry name" value="Dual-sp_phosphatase_cat-dom"/>
</dbReference>
<dbReference type="AlphaFoldDB" id="A0A8T2JC41"/>
<dbReference type="InterPro" id="IPR029021">
    <property type="entry name" value="Prot-tyrosine_phosphatase-like"/>
</dbReference>
<dbReference type="FunFam" id="3.90.190.10:FF:000064">
    <property type="entry name" value="RNA/RNP complex-1-interacting phosphatase homolog"/>
    <property type="match status" value="1"/>
</dbReference>
<dbReference type="Pfam" id="PF00782">
    <property type="entry name" value="DSPc"/>
    <property type="match status" value="1"/>
</dbReference>
<evidence type="ECO:0000256" key="1">
    <source>
        <dbReference type="ARBA" id="ARBA00004123"/>
    </source>
</evidence>
<dbReference type="Proteomes" id="UP000812440">
    <property type="component" value="Chromosome 3"/>
</dbReference>
<proteinExistence type="inferred from homology"/>
<dbReference type="EMBL" id="JAACNH010000006">
    <property type="protein sequence ID" value="KAG8440860.1"/>
    <property type="molecule type" value="Genomic_DNA"/>
</dbReference>
<dbReference type="PANTHER" id="PTHR10367">
    <property type="entry name" value="MRNA-CAPPING ENZYME"/>
    <property type="match status" value="1"/>
</dbReference>
<evidence type="ECO:0000256" key="7">
    <source>
        <dbReference type="ARBA" id="ARBA00054725"/>
    </source>
</evidence>
<evidence type="ECO:0000256" key="8">
    <source>
        <dbReference type="ARBA" id="ARBA00065987"/>
    </source>
</evidence>
<sequence length="360" mass="41170">MGKPKNYLPDGWRDYIPLGKRIPGTRFIAFKVPLSAKFNCRISPEQIFSASHLIQEVQSQNEELGMIIDLTCTTRYYSPEELPKSLKYAKIFTAGQEVPNDQNIYEFKNVVKQFLEENSDNDKLIGVHCTHGLNRTGYLVCRYLIDVLGMVPTDAIEKFNKSRGHCIERENYIHDLTHGKKRNNAGLDIPKLSQARQQQKRSNINNHSLPLNDHRHFKPVQSWKNSKPGFPLARHSHQMPNVNNPLMHPYDPRCFRPAPFWNPRNAQGDPWTSAPIFARPPLFNMPPNLGNFPPTWSNPCGPGRGGIYTQWSQQRDPIPQLHGDQSEPRLNVAPSGSSVNRPRCNAPNKSRPMRGRNNKK</sequence>
<dbReference type="PROSITE" id="PS00383">
    <property type="entry name" value="TYR_PHOSPHATASE_1"/>
    <property type="match status" value="1"/>
</dbReference>
<keyword evidence="6" id="KW-0539">Nucleus</keyword>
<evidence type="ECO:0000256" key="3">
    <source>
        <dbReference type="ARBA" id="ARBA00022801"/>
    </source>
</evidence>
<dbReference type="GO" id="GO:0003723">
    <property type="term" value="F:RNA binding"/>
    <property type="evidence" value="ECO:0007669"/>
    <property type="project" value="UniProtKB-KW"/>
</dbReference>
<keyword evidence="3" id="KW-0378">Hydrolase</keyword>
<gene>
    <name evidence="15" type="ORF">GDO86_006555</name>
</gene>
<evidence type="ECO:0000313" key="15">
    <source>
        <dbReference type="EMBL" id="KAG8440860.1"/>
    </source>
</evidence>
<dbReference type="SUPFAM" id="SSF52799">
    <property type="entry name" value="(Phosphotyrosine protein) phosphatases II"/>
    <property type="match status" value="1"/>
</dbReference>
<comment type="subunit">
    <text evidence="8">Monomer. May interact with SFRS7 and SFRS9/SRP30C.</text>
</comment>
<comment type="caution">
    <text evidence="15">The sequence shown here is derived from an EMBL/GenBank/DDBJ whole genome shotgun (WGS) entry which is preliminary data.</text>
</comment>
<comment type="subcellular location">
    <subcellularLocation>
        <location evidence="1">Nucleus</location>
    </subcellularLocation>
</comment>
<comment type="function">
    <text evidence="7">Possesses RNA 5'-triphosphatase and diphosphatase activities, but displays a poor protein-tyrosine phosphatase activity. In addition, has phosphatase activity with ATP, ADP and O-methylfluorescein phosphate (in vitro). Binds to RNA. May participate in nuclear mRNA metabolism.</text>
</comment>
<evidence type="ECO:0000256" key="4">
    <source>
        <dbReference type="ARBA" id="ARBA00022884"/>
    </source>
</evidence>
<evidence type="ECO:0000259" key="13">
    <source>
        <dbReference type="PROSITE" id="PS50054"/>
    </source>
</evidence>
<feature type="compositionally biased region" description="Basic residues" evidence="12">
    <location>
        <begin position="351"/>
        <end position="360"/>
    </location>
</feature>
<evidence type="ECO:0000256" key="10">
    <source>
        <dbReference type="ARBA" id="ARBA00076572"/>
    </source>
</evidence>
<name>A0A8T2JC41_9PIPI</name>
<dbReference type="SMART" id="SM00195">
    <property type="entry name" value="DSPc"/>
    <property type="match status" value="1"/>
</dbReference>
<dbReference type="GO" id="GO:0004721">
    <property type="term" value="F:phosphoprotein phosphatase activity"/>
    <property type="evidence" value="ECO:0007669"/>
    <property type="project" value="UniProtKB-KW"/>
</dbReference>
<dbReference type="PROSITE" id="PS50054">
    <property type="entry name" value="TYR_PHOSPHATASE_DUAL"/>
    <property type="match status" value="1"/>
</dbReference>
<organism evidence="15 16">
    <name type="scientific">Hymenochirus boettgeri</name>
    <name type="common">Congo dwarf clawed frog</name>
    <dbReference type="NCBI Taxonomy" id="247094"/>
    <lineage>
        <taxon>Eukaryota</taxon>
        <taxon>Metazoa</taxon>
        <taxon>Chordata</taxon>
        <taxon>Craniata</taxon>
        <taxon>Vertebrata</taxon>
        <taxon>Euteleostomi</taxon>
        <taxon>Amphibia</taxon>
        <taxon>Batrachia</taxon>
        <taxon>Anura</taxon>
        <taxon>Pipoidea</taxon>
        <taxon>Pipidae</taxon>
        <taxon>Pipinae</taxon>
        <taxon>Hymenochirus</taxon>
    </lineage>
</organism>
<feature type="region of interest" description="Disordered" evidence="12">
    <location>
        <begin position="317"/>
        <end position="360"/>
    </location>
</feature>
<dbReference type="GO" id="GO:0005634">
    <property type="term" value="C:nucleus"/>
    <property type="evidence" value="ECO:0007669"/>
    <property type="project" value="UniProtKB-SubCell"/>
</dbReference>
<protein>
    <recommendedName>
        <fullName evidence="9">RNA/RNP complex-1-interacting phosphatase</fullName>
    </recommendedName>
    <alternativeName>
        <fullName evidence="10">Dual specificity protein phosphatase 11</fullName>
    </alternativeName>
    <alternativeName>
        <fullName evidence="11">Phosphatase that interacts with RNA/RNP complex 1</fullName>
    </alternativeName>
</protein>
<reference evidence="15" key="1">
    <citation type="thesis" date="2020" institute="ProQuest LLC" country="789 East Eisenhower Parkway, Ann Arbor, MI, USA">
        <title>Comparative Genomics and Chromosome Evolution.</title>
        <authorList>
            <person name="Mudd A.B."/>
        </authorList>
    </citation>
    <scope>NUCLEOTIDE SEQUENCE</scope>
    <source>
        <strain evidence="15">Female2</strain>
        <tissue evidence="15">Blood</tissue>
    </source>
</reference>
<dbReference type="CDD" id="cd17665">
    <property type="entry name" value="DSP_DUSP11"/>
    <property type="match status" value="1"/>
</dbReference>
<feature type="domain" description="Tyrosine-protein phosphatase" evidence="13">
    <location>
        <begin position="37"/>
        <end position="185"/>
    </location>
</feature>
<evidence type="ECO:0000256" key="9">
    <source>
        <dbReference type="ARBA" id="ARBA00068666"/>
    </source>
</evidence>
<accession>A0A8T2JC41</accession>
<evidence type="ECO:0000256" key="2">
    <source>
        <dbReference type="ARBA" id="ARBA00008601"/>
    </source>
</evidence>
<evidence type="ECO:0000256" key="11">
    <source>
        <dbReference type="ARBA" id="ARBA00080235"/>
    </source>
</evidence>
<dbReference type="InterPro" id="IPR000387">
    <property type="entry name" value="Tyr_Pase_dom"/>
</dbReference>
<dbReference type="PROSITE" id="PS50056">
    <property type="entry name" value="TYR_PHOSPHATASE_2"/>
    <property type="match status" value="1"/>
</dbReference>
<dbReference type="InterPro" id="IPR020422">
    <property type="entry name" value="TYR_PHOSPHATASE_DUAL_dom"/>
</dbReference>
<dbReference type="InterPro" id="IPR051029">
    <property type="entry name" value="mRNA_Capping_Enz/RNA_Phosphat"/>
</dbReference>
<dbReference type="PANTHER" id="PTHR10367:SF26">
    <property type="entry name" value="RNA_RNP COMPLEX-1-INTERACTING PHOSPHATASE ISOFORM X1"/>
    <property type="match status" value="1"/>
</dbReference>
<keyword evidence="16" id="KW-1185">Reference proteome</keyword>
<keyword evidence="4" id="KW-0694">RNA-binding</keyword>
<feature type="domain" description="Tyrosine specific protein phosphatases" evidence="14">
    <location>
        <begin position="105"/>
        <end position="174"/>
    </location>
</feature>
<dbReference type="OrthoDB" id="428974at2759"/>
<evidence type="ECO:0000256" key="5">
    <source>
        <dbReference type="ARBA" id="ARBA00022912"/>
    </source>
</evidence>
<evidence type="ECO:0000313" key="16">
    <source>
        <dbReference type="Proteomes" id="UP000812440"/>
    </source>
</evidence>
<evidence type="ECO:0000259" key="14">
    <source>
        <dbReference type="PROSITE" id="PS50056"/>
    </source>
</evidence>
<dbReference type="Gene3D" id="3.90.190.10">
    <property type="entry name" value="Protein tyrosine phosphatase superfamily"/>
    <property type="match status" value="1"/>
</dbReference>
<keyword evidence="5" id="KW-0904">Protein phosphatase</keyword>
<dbReference type="GO" id="GO:0004651">
    <property type="term" value="F:polynucleotide 5'-phosphatase activity"/>
    <property type="evidence" value="ECO:0007669"/>
    <property type="project" value="TreeGrafter"/>
</dbReference>
<dbReference type="InterPro" id="IPR016130">
    <property type="entry name" value="Tyr_Pase_AS"/>
</dbReference>